<protein>
    <submittedName>
        <fullName evidence="1">Uncharacterized protein</fullName>
    </submittedName>
</protein>
<gene>
    <name evidence="1" type="ORF">QX249_12005</name>
</gene>
<dbReference type="Proteomes" id="UP001253193">
    <property type="component" value="Unassembled WGS sequence"/>
</dbReference>
<dbReference type="RefSeq" id="WP_311020269.1">
    <property type="nucleotide sequence ID" value="NZ_JAUHGG010000003.1"/>
</dbReference>
<dbReference type="EMBL" id="JAUHGG010000003">
    <property type="protein sequence ID" value="MDS1821385.1"/>
    <property type="molecule type" value="Genomic_DNA"/>
</dbReference>
<evidence type="ECO:0000313" key="2">
    <source>
        <dbReference type="Proteomes" id="UP001253193"/>
    </source>
</evidence>
<dbReference type="AlphaFoldDB" id="A0AAW8Q274"/>
<name>A0AAW8Q274_VIBPH</name>
<sequence>MPTKYPDTFYEAVLEAIERDGKFILLGFDTKRYSDRYDALRSVSQWGWRTTCPFSDILYSGNSDNSRVRKAMNRIMSHDDSTITVCLYESLRIPEKERSISTLKAFATFLDIYRDILEIDCEVFFQIFNEHSPAGASWNFRFDEDEGLVTPEQQAEFNKKLREHLNEFPVVENWFHQLGRDLSKFVGRWSMSGLSPESVIKKRTLIEMYRDQKKG</sequence>
<evidence type="ECO:0000313" key="1">
    <source>
        <dbReference type="EMBL" id="MDS1821385.1"/>
    </source>
</evidence>
<comment type="caution">
    <text evidence="1">The sequence shown here is derived from an EMBL/GenBank/DDBJ whole genome shotgun (WGS) entry which is preliminary data.</text>
</comment>
<reference evidence="1" key="1">
    <citation type="submission" date="2023-06" db="EMBL/GenBank/DDBJ databases">
        <title>Genomic Diversity of Vibrio spp. and Metagenomic Analysis of Pathogens in Florida Gulf Coastal Waters Following Hurricane Ian.</title>
        <authorList>
            <person name="Brumfield K.D."/>
        </authorList>
    </citation>
    <scope>NUCLEOTIDE SEQUENCE</scope>
    <source>
        <strain evidence="1">WBS2B-138</strain>
    </source>
</reference>
<organism evidence="1 2">
    <name type="scientific">Vibrio parahaemolyticus</name>
    <dbReference type="NCBI Taxonomy" id="670"/>
    <lineage>
        <taxon>Bacteria</taxon>
        <taxon>Pseudomonadati</taxon>
        <taxon>Pseudomonadota</taxon>
        <taxon>Gammaproteobacteria</taxon>
        <taxon>Vibrionales</taxon>
        <taxon>Vibrionaceae</taxon>
        <taxon>Vibrio</taxon>
    </lineage>
</organism>
<proteinExistence type="predicted"/>
<accession>A0AAW8Q274</accession>